<name>A0A7W2ELZ7_9BURK</name>
<comment type="caution">
    <text evidence="4">The sequence shown here is derived from an EMBL/GenBank/DDBJ whole genome shotgun (WGS) entry which is preliminary data.</text>
</comment>
<keyword evidence="5" id="KW-1185">Reference proteome</keyword>
<feature type="domain" description="Rad50/SbcC-type AAA" evidence="3">
    <location>
        <begin position="5"/>
        <end position="225"/>
    </location>
</feature>
<sequence>MKILKIRGKNLASLAGEFQVDFEAEPLASSGLFAISGPTGAGKSTLLDALCLALYDATPRLLKVQGRSVLPDVGAETISTQDPRNLLRRGTAEGYAEVDFVGNDGASYRARWSVRRSRTRAEGALQPTAMSLHLLPALQPVGGTKTEVKAAIEARIGLSFDQFTRAVLLAQNEFSTFLKAEDNERGELLETLTGSTIYSDISIRAFERAKLEQARLQQLNLRLADQKPLSADERAAHEQRYASAQSTLAQLGQHKAALEQQLRWHQQADQLRAAEHQAQQAWQASAAEVEAAGPRRAALARIEAVQAARPLADEMTRIAGEIARTEAAIAARTEQAAQARLAQQHAADALARAAAQLLEAEQARRAATPQLDQAKALDARIEAMMPAYRQAASQRDKADAADAQASAALRDRLEQRRKLQAAQESAAAWLQQHQQWQTLATSWERWDVLFVQAGQAASQAEKLARELARAQRAAQAQREQQEQAGARLAAATAAMQALEVRRQEAIRALAACSDAHLPQRRSQLEQRRDLLAGAEKLWLELDTRRRRSDQLDAQAAQLHQAKTTAEAQLAQARQEHVGIMAAFAQAERSLKLAEAACAESVEKLRATLEDDTPCPVCGANEHPYRHDDGALQAMLAGLRLEVVHCREQMMANANEQTSQRAGVQSCIEQLGAIAAETRGVHDALQLAEAAWRDHALVRDATPDHRLPDDAQRGAWFEAQLAAARGELQQIERQEAAMRAAAAARDQAQLACDQAGAECTRLQEQAGAAQAALAAISAELKALDEQRIEVALQLAALLDDLNPAFSGGDIPAEDWRDDWRSGPARFYEARKAESRNWLAQHEASEQRAAALATTGVELQALMTAQDKTAPDAAAARQSFSDADAALRAAQEARMALWDGKQVREIEATLQAAIDAARDHVAAQQEHGQQAAHHAARLDEALVQAQASLAGLRQAAQAAADSFEQWRHAYNQRQPDTPLTDAAQLHALLQHTAPYIHAERAALQALDSAAGDAAAVLRERQQQRAQHLRAAPPAPDELAALPEDEAAAPAPGADPRHAALHTGETGDAAPVDDPAAGIALRLQALAARHAEADEVAIALRLALEQDNAKRRQAQAMLAEIAAQEATEQRWARMNELIGSADGKKFRNYAQQFTLKVLLGYANAHLRQLARRYQLGRVVNPATPSLGLLVRDQDMGGEMRSVHSLSGGESFLVSLALALGLASLSSNRVRVESLFIDEGFGSLDAETLRVAMDALDGLQSMGRKVGVISHVQEMTDRIATKILVQPSAGGKSAVTVQ</sequence>
<feature type="coiled-coil region" evidence="1">
    <location>
        <begin position="720"/>
        <end position="785"/>
    </location>
</feature>
<dbReference type="PANTHER" id="PTHR32114">
    <property type="entry name" value="ABC TRANSPORTER ABCH.3"/>
    <property type="match status" value="1"/>
</dbReference>
<evidence type="ECO:0000256" key="1">
    <source>
        <dbReference type="SAM" id="Coils"/>
    </source>
</evidence>
<proteinExistence type="predicted"/>
<evidence type="ECO:0000259" key="3">
    <source>
        <dbReference type="Pfam" id="PF13476"/>
    </source>
</evidence>
<organism evidence="4 5">
    <name type="scientific">Rugamonas fusca</name>
    <dbReference type="NCBI Taxonomy" id="2758568"/>
    <lineage>
        <taxon>Bacteria</taxon>
        <taxon>Pseudomonadati</taxon>
        <taxon>Pseudomonadota</taxon>
        <taxon>Betaproteobacteria</taxon>
        <taxon>Burkholderiales</taxon>
        <taxon>Oxalobacteraceae</taxon>
        <taxon>Telluria group</taxon>
        <taxon>Rugamonas</taxon>
    </lineage>
</organism>
<dbReference type="InterPro" id="IPR027417">
    <property type="entry name" value="P-loop_NTPase"/>
</dbReference>
<dbReference type="PANTHER" id="PTHR32114:SF2">
    <property type="entry name" value="ABC TRANSPORTER ABCH.3"/>
    <property type="match status" value="1"/>
</dbReference>
<dbReference type="GO" id="GO:0006302">
    <property type="term" value="P:double-strand break repair"/>
    <property type="evidence" value="ECO:0007669"/>
    <property type="project" value="InterPro"/>
</dbReference>
<dbReference type="GO" id="GO:0016887">
    <property type="term" value="F:ATP hydrolysis activity"/>
    <property type="evidence" value="ECO:0007669"/>
    <property type="project" value="InterPro"/>
</dbReference>
<feature type="coiled-coil region" evidence="1">
    <location>
        <begin position="453"/>
        <end position="508"/>
    </location>
</feature>
<protein>
    <submittedName>
        <fullName evidence="4">AAA family ATPase</fullName>
    </submittedName>
</protein>
<accession>A0A7W2ELZ7</accession>
<reference evidence="4 5" key="1">
    <citation type="submission" date="2020-07" db="EMBL/GenBank/DDBJ databases">
        <title>Novel species isolated from subtropical streams in China.</title>
        <authorList>
            <person name="Lu H."/>
        </authorList>
    </citation>
    <scope>NUCLEOTIDE SEQUENCE [LARGE SCALE GENOMIC DNA]</scope>
    <source>
        <strain evidence="4 5">FT3S</strain>
    </source>
</reference>
<dbReference type="EMBL" id="JACEZS010000030">
    <property type="protein sequence ID" value="MBA5608385.1"/>
    <property type="molecule type" value="Genomic_DNA"/>
</dbReference>
<evidence type="ECO:0000256" key="2">
    <source>
        <dbReference type="SAM" id="MobiDB-lite"/>
    </source>
</evidence>
<dbReference type="SUPFAM" id="SSF52540">
    <property type="entry name" value="P-loop containing nucleoside triphosphate hydrolases"/>
    <property type="match status" value="1"/>
</dbReference>
<dbReference type="Gene3D" id="3.40.50.300">
    <property type="entry name" value="P-loop containing nucleotide triphosphate hydrolases"/>
    <property type="match status" value="2"/>
</dbReference>
<evidence type="ECO:0000313" key="5">
    <source>
        <dbReference type="Proteomes" id="UP000566711"/>
    </source>
</evidence>
<gene>
    <name evidence="4" type="ORF">H3H36_23835</name>
</gene>
<keyword evidence="1" id="KW-0175">Coiled coil</keyword>
<dbReference type="RefSeq" id="WP_182220549.1">
    <property type="nucleotide sequence ID" value="NZ_JACEZS010000030.1"/>
</dbReference>
<evidence type="ECO:0000313" key="4">
    <source>
        <dbReference type="EMBL" id="MBA5608385.1"/>
    </source>
</evidence>
<dbReference type="InterPro" id="IPR038729">
    <property type="entry name" value="Rad50/SbcC_AAA"/>
</dbReference>
<feature type="region of interest" description="Disordered" evidence="2">
    <location>
        <begin position="1045"/>
        <end position="1070"/>
    </location>
</feature>
<dbReference type="Proteomes" id="UP000566711">
    <property type="component" value="Unassembled WGS sequence"/>
</dbReference>
<dbReference type="Pfam" id="PF13558">
    <property type="entry name" value="SbcC_Walker_B"/>
    <property type="match status" value="1"/>
</dbReference>
<dbReference type="Pfam" id="PF13476">
    <property type="entry name" value="AAA_23"/>
    <property type="match status" value="1"/>
</dbReference>